<dbReference type="EMBL" id="JBHSON010000068">
    <property type="protein sequence ID" value="MFC5751403.1"/>
    <property type="molecule type" value="Genomic_DNA"/>
</dbReference>
<dbReference type="PROSITE" id="PS50801">
    <property type="entry name" value="STAS"/>
    <property type="match status" value="1"/>
</dbReference>
<protein>
    <submittedName>
        <fullName evidence="3">STAS domain-containing protein</fullName>
    </submittedName>
</protein>
<evidence type="ECO:0000313" key="4">
    <source>
        <dbReference type="Proteomes" id="UP001596074"/>
    </source>
</evidence>
<dbReference type="PANTHER" id="PTHR33495">
    <property type="entry name" value="ANTI-SIGMA FACTOR ANTAGONIST TM_1081-RELATED-RELATED"/>
    <property type="match status" value="1"/>
</dbReference>
<feature type="region of interest" description="Disordered" evidence="1">
    <location>
        <begin position="1"/>
        <end position="21"/>
    </location>
</feature>
<dbReference type="Pfam" id="PF13466">
    <property type="entry name" value="STAS_2"/>
    <property type="match status" value="1"/>
</dbReference>
<evidence type="ECO:0000313" key="3">
    <source>
        <dbReference type="EMBL" id="MFC5751403.1"/>
    </source>
</evidence>
<dbReference type="InterPro" id="IPR002645">
    <property type="entry name" value="STAS_dom"/>
</dbReference>
<accession>A0ABW1AC84</accession>
<dbReference type="RefSeq" id="WP_378287313.1">
    <property type="nucleotide sequence ID" value="NZ_JBHSON010000068.1"/>
</dbReference>
<comment type="caution">
    <text evidence="3">The sequence shown here is derived from an EMBL/GenBank/DDBJ whole genome shotgun (WGS) entry which is preliminary data.</text>
</comment>
<keyword evidence="4" id="KW-1185">Reference proteome</keyword>
<reference evidence="4" key="1">
    <citation type="journal article" date="2019" name="Int. J. Syst. Evol. Microbiol.">
        <title>The Global Catalogue of Microorganisms (GCM) 10K type strain sequencing project: providing services to taxonomists for standard genome sequencing and annotation.</title>
        <authorList>
            <consortium name="The Broad Institute Genomics Platform"/>
            <consortium name="The Broad Institute Genome Sequencing Center for Infectious Disease"/>
            <person name="Wu L."/>
            <person name="Ma J."/>
        </authorList>
    </citation>
    <scope>NUCLEOTIDE SEQUENCE [LARGE SCALE GENOMIC DNA]</scope>
    <source>
        <strain evidence="4">KCTC 42087</strain>
    </source>
</reference>
<sequence>MPRPAAQGGLPQLTASIKGSSGPVTRLGANGELDLATAGAFGALLADMITPDRPSVVIDASRLRFCDSHGLAVLEMADALAGTCGGTVRLTRVRPLVTKILKITGLEERFVGSAPR</sequence>
<dbReference type="SUPFAM" id="SSF52091">
    <property type="entry name" value="SpoIIaa-like"/>
    <property type="match status" value="1"/>
</dbReference>
<evidence type="ECO:0000256" key="1">
    <source>
        <dbReference type="SAM" id="MobiDB-lite"/>
    </source>
</evidence>
<evidence type="ECO:0000259" key="2">
    <source>
        <dbReference type="PROSITE" id="PS50801"/>
    </source>
</evidence>
<name>A0ABW1AC84_9ACTN</name>
<proteinExistence type="predicted"/>
<dbReference type="Gene3D" id="3.30.750.24">
    <property type="entry name" value="STAS domain"/>
    <property type="match status" value="1"/>
</dbReference>
<organism evidence="3 4">
    <name type="scientific">Actinomadura rugatobispora</name>
    <dbReference type="NCBI Taxonomy" id="1994"/>
    <lineage>
        <taxon>Bacteria</taxon>
        <taxon>Bacillati</taxon>
        <taxon>Actinomycetota</taxon>
        <taxon>Actinomycetes</taxon>
        <taxon>Streptosporangiales</taxon>
        <taxon>Thermomonosporaceae</taxon>
        <taxon>Actinomadura</taxon>
    </lineage>
</organism>
<dbReference type="Proteomes" id="UP001596074">
    <property type="component" value="Unassembled WGS sequence"/>
</dbReference>
<feature type="domain" description="STAS" evidence="2">
    <location>
        <begin position="30"/>
        <end position="116"/>
    </location>
</feature>
<gene>
    <name evidence="3" type="ORF">ACFPZN_37790</name>
</gene>
<dbReference type="PANTHER" id="PTHR33495:SF2">
    <property type="entry name" value="ANTI-SIGMA FACTOR ANTAGONIST TM_1081-RELATED"/>
    <property type="match status" value="1"/>
</dbReference>
<dbReference type="InterPro" id="IPR036513">
    <property type="entry name" value="STAS_dom_sf"/>
</dbReference>
<dbReference type="CDD" id="cd07043">
    <property type="entry name" value="STAS_anti-anti-sigma_factors"/>
    <property type="match status" value="1"/>
</dbReference>
<dbReference type="InterPro" id="IPR058548">
    <property type="entry name" value="MlaB-like_STAS"/>
</dbReference>